<dbReference type="KEGG" id="mass:CR152_22720"/>
<evidence type="ECO:0008006" key="4">
    <source>
        <dbReference type="Google" id="ProtNLM"/>
    </source>
</evidence>
<organism evidence="2 3">
    <name type="scientific">Massilia violaceinigra</name>
    <dbReference type="NCBI Taxonomy" id="2045208"/>
    <lineage>
        <taxon>Bacteria</taxon>
        <taxon>Pseudomonadati</taxon>
        <taxon>Pseudomonadota</taxon>
        <taxon>Betaproteobacteria</taxon>
        <taxon>Burkholderiales</taxon>
        <taxon>Oxalobacteraceae</taxon>
        <taxon>Telluria group</taxon>
        <taxon>Massilia</taxon>
    </lineage>
</organism>
<dbReference type="InterPro" id="IPR008701">
    <property type="entry name" value="NPP1"/>
</dbReference>
<feature type="signal peptide" evidence="1">
    <location>
        <begin position="1"/>
        <end position="33"/>
    </location>
</feature>
<dbReference type="AlphaFoldDB" id="A0A2D2DPV1"/>
<keyword evidence="3" id="KW-1185">Reference proteome</keyword>
<dbReference type="Pfam" id="PF05630">
    <property type="entry name" value="NPP1"/>
    <property type="match status" value="1"/>
</dbReference>
<sequence>MKRKSISVLTNKSAWFKAALATGIALSAVAAHADDFPKWNAAITKYNEKQVRNFHPTFDFDSDGCYAATPFHRNEHLRQNPGKNATGSVSGGCRDADWTVYANTVHRQICKASVEGADNIERCAHFYELYFEKDQAIGLTFLGGHRHDVETVIVWTGKVNDQPDFVSHVSTSAHGKYTTRAIGQLQTHKGHPLVVYHKDGAGTHAFRFANAEDKKRVEFLGNWGEFHAPDIISHYSAVVDWNSDETVRYQANRQYRMALEASNFGSATFKTRNDNEIANVANNTVPRSDAFWQNTSFSLDDVWSTRASEFKANYPQTYLQIRE</sequence>
<dbReference type="OrthoDB" id="4274514at2"/>
<dbReference type="PANTHER" id="PTHR33657:SF6">
    <property type="entry name" value="SECRETED PROTEIN"/>
    <property type="match status" value="1"/>
</dbReference>
<dbReference type="Proteomes" id="UP000229897">
    <property type="component" value="Chromosome"/>
</dbReference>
<dbReference type="RefSeq" id="WP_099878787.1">
    <property type="nucleotide sequence ID" value="NZ_CP024608.1"/>
</dbReference>
<dbReference type="PIRSF" id="PIRSF029958">
    <property type="entry name" value="Necrosis-inducing_protein"/>
    <property type="match status" value="1"/>
</dbReference>
<name>A0A2D2DPV1_9BURK</name>
<keyword evidence="1" id="KW-0732">Signal</keyword>
<dbReference type="EMBL" id="CP024608">
    <property type="protein sequence ID" value="ATQ77012.1"/>
    <property type="molecule type" value="Genomic_DNA"/>
</dbReference>
<evidence type="ECO:0000313" key="3">
    <source>
        <dbReference type="Proteomes" id="UP000229897"/>
    </source>
</evidence>
<protein>
    <recommendedName>
        <fullName evidence="4">Necrosis inducing protein (NPP1)</fullName>
    </recommendedName>
</protein>
<proteinExistence type="predicted"/>
<reference evidence="2" key="1">
    <citation type="submission" date="2017-10" db="EMBL/GenBank/DDBJ databases">
        <title>Massilia psychrophilum sp. nov., a novel purple-pigmented bacterium isolated from Tianshan glacier, Xinjiang Municipality, China.</title>
        <authorList>
            <person name="Wang H."/>
        </authorList>
    </citation>
    <scope>NUCLEOTIDE SEQUENCE [LARGE SCALE GENOMIC DNA]</scope>
    <source>
        <strain evidence="2">B2</strain>
    </source>
</reference>
<accession>A0A2D2DPV1</accession>
<evidence type="ECO:0000313" key="2">
    <source>
        <dbReference type="EMBL" id="ATQ77012.1"/>
    </source>
</evidence>
<evidence type="ECO:0000256" key="1">
    <source>
        <dbReference type="SAM" id="SignalP"/>
    </source>
</evidence>
<gene>
    <name evidence="2" type="ORF">CR152_22720</name>
</gene>
<dbReference type="PANTHER" id="PTHR33657">
    <property type="entry name" value="DOMAIN PROTEIN, PUTATIVE (AFU_ORTHOLOGUE AFUA_5G00600)-RELATED"/>
    <property type="match status" value="1"/>
</dbReference>
<feature type="chain" id="PRO_5013675907" description="Necrosis inducing protein (NPP1)" evidence="1">
    <location>
        <begin position="34"/>
        <end position="323"/>
    </location>
</feature>